<dbReference type="Proteomes" id="UP000836402">
    <property type="component" value="Unassembled WGS sequence"/>
</dbReference>
<dbReference type="Proteomes" id="UP000077671">
    <property type="component" value="Unassembled WGS sequence"/>
</dbReference>
<comment type="caution">
    <text evidence="14">The sequence shown here is derived from an EMBL/GenBank/DDBJ whole genome shotgun (WGS) entry which is preliminary data.</text>
</comment>
<dbReference type="Pfam" id="PF14681">
    <property type="entry name" value="UPRTase"/>
    <property type="match status" value="1"/>
</dbReference>
<keyword evidence="6" id="KW-0328">Glycosyltransferase</keyword>
<gene>
    <name evidence="14" type="ORF">A4X03_0g4347</name>
    <name evidence="13" type="ORF">JKIAZH3_G5224</name>
</gene>
<keyword evidence="7" id="KW-0808">Transferase</keyword>
<evidence type="ECO:0000313" key="15">
    <source>
        <dbReference type="Proteomes" id="UP000077671"/>
    </source>
</evidence>
<dbReference type="GO" id="GO:0005525">
    <property type="term" value="F:GTP binding"/>
    <property type="evidence" value="ECO:0007669"/>
    <property type="project" value="UniProtKB-KW"/>
</dbReference>
<dbReference type="InterPro" id="IPR050054">
    <property type="entry name" value="UPRTase/APRTase"/>
</dbReference>
<reference evidence="13" key="3">
    <citation type="submission" date="2020-10" db="EMBL/GenBank/DDBJ databases">
        <authorList>
            <person name="Sedaghatjoo S."/>
        </authorList>
    </citation>
    <scope>NUCLEOTIDE SEQUENCE</scope>
    <source>
        <strain evidence="13">AZH3</strain>
    </source>
</reference>
<evidence type="ECO:0000256" key="5">
    <source>
        <dbReference type="ARBA" id="ARBA00022533"/>
    </source>
</evidence>
<dbReference type="PANTHER" id="PTHR32315">
    <property type="entry name" value="ADENINE PHOSPHORIBOSYLTRANSFERASE"/>
    <property type="match status" value="1"/>
</dbReference>
<reference evidence="14" key="2">
    <citation type="journal article" date="2019" name="IMA Fungus">
        <title>Genome sequencing and comparison of five Tilletia species to identify candidate genes for the detection of regulated species infecting wheat.</title>
        <authorList>
            <person name="Nguyen H.D.T."/>
            <person name="Sultana T."/>
            <person name="Kesanakurti P."/>
            <person name="Hambleton S."/>
        </authorList>
    </citation>
    <scope>NUCLEOTIDE SEQUENCE</scope>
    <source>
        <strain evidence="14">DAOMC 238032</strain>
    </source>
</reference>
<comment type="pathway">
    <text evidence="2">Pyrimidine metabolism; UMP biosynthesis via salvage pathway; UMP from uracil: step 1/1.</text>
</comment>
<organism evidence="14 15">
    <name type="scientific">Tilletia caries</name>
    <name type="common">wheat bunt fungus</name>
    <dbReference type="NCBI Taxonomy" id="13290"/>
    <lineage>
        <taxon>Eukaryota</taxon>
        <taxon>Fungi</taxon>
        <taxon>Dikarya</taxon>
        <taxon>Basidiomycota</taxon>
        <taxon>Ustilaginomycotina</taxon>
        <taxon>Exobasidiomycetes</taxon>
        <taxon>Tilletiales</taxon>
        <taxon>Tilletiaceae</taxon>
        <taxon>Tilletia</taxon>
    </lineage>
</organism>
<dbReference type="EMBL" id="CAJHJG010004235">
    <property type="protein sequence ID" value="CAD6939511.1"/>
    <property type="molecule type" value="Genomic_DNA"/>
</dbReference>
<name>A0A177VCA6_9BASI</name>
<comment type="cofactor">
    <cofactor evidence="1">
        <name>Mg(2+)</name>
        <dbReference type="ChEBI" id="CHEBI:18420"/>
    </cofactor>
</comment>
<evidence type="ECO:0000259" key="12">
    <source>
        <dbReference type="Pfam" id="PF14681"/>
    </source>
</evidence>
<keyword evidence="8" id="KW-0547">Nucleotide-binding</keyword>
<dbReference type="AlphaFoldDB" id="A0A177VCA6"/>
<evidence type="ECO:0000313" key="16">
    <source>
        <dbReference type="Proteomes" id="UP000836402"/>
    </source>
</evidence>
<evidence type="ECO:0000313" key="14">
    <source>
        <dbReference type="EMBL" id="KAE8258534.1"/>
    </source>
</evidence>
<evidence type="ECO:0000256" key="10">
    <source>
        <dbReference type="ARBA" id="ARBA00031082"/>
    </source>
</evidence>
<feature type="region of interest" description="Disordered" evidence="11">
    <location>
        <begin position="1"/>
        <end position="22"/>
    </location>
</feature>
<dbReference type="EC" id="2.4.2.9" evidence="4"/>
<evidence type="ECO:0000256" key="8">
    <source>
        <dbReference type="ARBA" id="ARBA00022741"/>
    </source>
</evidence>
<dbReference type="PANTHER" id="PTHR32315:SF4">
    <property type="entry name" value="URACIL PHOSPHORIBOSYLTRANSFERASE, CHLOROPLASTIC"/>
    <property type="match status" value="1"/>
</dbReference>
<evidence type="ECO:0000256" key="11">
    <source>
        <dbReference type="SAM" id="MobiDB-lite"/>
    </source>
</evidence>
<keyword evidence="16" id="KW-1185">Reference proteome</keyword>
<evidence type="ECO:0000256" key="3">
    <source>
        <dbReference type="ARBA" id="ARBA00009516"/>
    </source>
</evidence>
<evidence type="ECO:0000313" key="13">
    <source>
        <dbReference type="EMBL" id="CAD6939511.1"/>
    </source>
</evidence>
<comment type="similarity">
    <text evidence="3">Belongs to the UPRTase family.</text>
</comment>
<evidence type="ECO:0000256" key="1">
    <source>
        <dbReference type="ARBA" id="ARBA00001946"/>
    </source>
</evidence>
<dbReference type="Gene3D" id="3.40.50.2020">
    <property type="match status" value="1"/>
</dbReference>
<evidence type="ECO:0000256" key="2">
    <source>
        <dbReference type="ARBA" id="ARBA00005180"/>
    </source>
</evidence>
<proteinExistence type="inferred from homology"/>
<dbReference type="FunFam" id="3.40.50.2020:FF:000003">
    <property type="entry name" value="Uracil phosphoribosyltransferase"/>
    <property type="match status" value="1"/>
</dbReference>
<evidence type="ECO:0000256" key="4">
    <source>
        <dbReference type="ARBA" id="ARBA00011894"/>
    </source>
</evidence>
<dbReference type="SUPFAM" id="SSF53271">
    <property type="entry name" value="PRTase-like"/>
    <property type="match status" value="1"/>
</dbReference>
<feature type="compositionally biased region" description="Polar residues" evidence="11">
    <location>
        <begin position="1"/>
        <end position="19"/>
    </location>
</feature>
<evidence type="ECO:0000256" key="6">
    <source>
        <dbReference type="ARBA" id="ARBA00022676"/>
    </source>
</evidence>
<keyword evidence="5" id="KW-0021">Allosteric enzyme</keyword>
<dbReference type="InterPro" id="IPR000836">
    <property type="entry name" value="PRTase_dom"/>
</dbReference>
<feature type="domain" description="Phosphoribosyltransferase" evidence="12">
    <location>
        <begin position="27"/>
        <end position="231"/>
    </location>
</feature>
<dbReference type="InterPro" id="IPR029057">
    <property type="entry name" value="PRTase-like"/>
</dbReference>
<dbReference type="CDD" id="cd06223">
    <property type="entry name" value="PRTases_typeI"/>
    <property type="match status" value="1"/>
</dbReference>
<protein>
    <recommendedName>
        <fullName evidence="4">uracil phosphoribosyltransferase</fullName>
        <ecNumber evidence="4">2.4.2.9</ecNumber>
    </recommendedName>
    <alternativeName>
        <fullName evidence="10">UMP pyrophosphorylase</fullName>
    </alternativeName>
</protein>
<dbReference type="EMBL" id="LWDD02000581">
    <property type="protein sequence ID" value="KAE8258534.1"/>
    <property type="molecule type" value="Genomic_DNA"/>
</dbReference>
<sequence length="235" mass="25268">MASTALLTPATERTSSYAPPSNPSLHVLDHPLYQHQLAHLRLAETDARAFRQRTRAAATVLCVEATRDLEVQAVQGQGPLATFEGDTVKERIGVVPILRAGLGLVDACLDLLPDDTSVLHIGLFREKKSLQPVEYYSKLPAQPTVDRVLIVDPLVATGGTAIACVHMIRDWGIPANKIKFLCLLGSEQGIQALLDACPGVEIWCGHIDKTLDGQGLMIPGLGDAGDRLFATLANH</sequence>
<dbReference type="GO" id="GO:0005737">
    <property type="term" value="C:cytoplasm"/>
    <property type="evidence" value="ECO:0007669"/>
    <property type="project" value="UniProtKB-ARBA"/>
</dbReference>
<accession>A0A177VCA6</accession>
<evidence type="ECO:0000256" key="9">
    <source>
        <dbReference type="ARBA" id="ARBA00023134"/>
    </source>
</evidence>
<dbReference type="GO" id="GO:0004845">
    <property type="term" value="F:uracil phosphoribosyltransferase activity"/>
    <property type="evidence" value="ECO:0007669"/>
    <property type="project" value="UniProtKB-EC"/>
</dbReference>
<evidence type="ECO:0000256" key="7">
    <source>
        <dbReference type="ARBA" id="ARBA00022679"/>
    </source>
</evidence>
<keyword evidence="9" id="KW-0342">GTP-binding</keyword>
<dbReference type="NCBIfam" id="NF001097">
    <property type="entry name" value="PRK00129.1"/>
    <property type="match status" value="1"/>
</dbReference>
<reference evidence="14" key="1">
    <citation type="submission" date="2016-04" db="EMBL/GenBank/DDBJ databases">
        <authorList>
            <person name="Nguyen H.D."/>
            <person name="Kesanakurti P."/>
            <person name="Cullis J."/>
            <person name="Levesque C.A."/>
            <person name="Hambleton S."/>
        </authorList>
    </citation>
    <scope>NUCLEOTIDE SEQUENCE</scope>
    <source>
        <strain evidence="14">DAOMC 238032</strain>
    </source>
</reference>